<dbReference type="EMBL" id="JABJVM010000007">
    <property type="protein sequence ID" value="MBA3926376.1"/>
    <property type="molecule type" value="Genomic_DNA"/>
</dbReference>
<sequence>MAYKDRGLKKWGGFILSEHTAHMEQSNRAPQWKAAMDEDVIQSVLNRATSHHVMLAIQEYQPMGVEAQPDIIGQLIGIEGDSIYIRTSTGIHAIELVNIRHVEERRIEKWYS</sequence>
<proteinExistence type="predicted"/>
<keyword evidence="2" id="KW-1185">Reference proteome</keyword>
<reference evidence="1 2" key="2">
    <citation type="submission" date="2020-08" db="EMBL/GenBank/DDBJ databases">
        <title>Listeria ohnekaius sp. nov. and Listeria portnoyii sp. nov. isolated from non-agricultural and natural environments.</title>
        <authorList>
            <person name="Weller D."/>
            <person name="Belias A.M."/>
            <person name="Liao J."/>
            <person name="Guo S."/>
            <person name="Orsi R.H."/>
            <person name="Wiedmann M."/>
        </authorList>
    </citation>
    <scope>NUCLEOTIDE SEQUENCE [LARGE SCALE GENOMIC DNA]</scope>
    <source>
        <strain evidence="1 2">FSL W9-0585</strain>
    </source>
</reference>
<dbReference type="RefSeq" id="WP_181676541.1">
    <property type="nucleotide sequence ID" value="NZ_JABJVM010000007.1"/>
</dbReference>
<comment type="caution">
    <text evidence="1">The sequence shown here is derived from an EMBL/GenBank/DDBJ whole genome shotgun (WGS) entry which is preliminary data.</text>
</comment>
<dbReference type="AlphaFoldDB" id="A0A7W1T6S5"/>
<reference evidence="1 2" key="1">
    <citation type="submission" date="2020-05" db="EMBL/GenBank/DDBJ databases">
        <authorList>
            <person name="Carlin C.R."/>
        </authorList>
    </citation>
    <scope>NUCLEOTIDE SEQUENCE [LARGE SCALE GENOMIC DNA]</scope>
    <source>
        <strain evidence="1 2">FSL W9-0585</strain>
    </source>
</reference>
<organism evidence="1 2">
    <name type="scientific">Listeria rustica</name>
    <dbReference type="NCBI Taxonomy" id="2713503"/>
    <lineage>
        <taxon>Bacteria</taxon>
        <taxon>Bacillati</taxon>
        <taxon>Bacillota</taxon>
        <taxon>Bacilli</taxon>
        <taxon>Bacillales</taxon>
        <taxon>Listeriaceae</taxon>
        <taxon>Listeria</taxon>
    </lineage>
</organism>
<evidence type="ECO:0000313" key="2">
    <source>
        <dbReference type="Proteomes" id="UP000548787"/>
    </source>
</evidence>
<gene>
    <name evidence="1" type="ORF">HPK16_08475</name>
</gene>
<name>A0A7W1T6S5_9LIST</name>
<evidence type="ECO:0000313" key="1">
    <source>
        <dbReference type="EMBL" id="MBA3926376.1"/>
    </source>
</evidence>
<protein>
    <submittedName>
        <fullName evidence="1">Uncharacterized protein</fullName>
    </submittedName>
</protein>
<dbReference type="Proteomes" id="UP000548787">
    <property type="component" value="Unassembled WGS sequence"/>
</dbReference>
<accession>A0A7W1T6S5</accession>